<evidence type="ECO:0000256" key="8">
    <source>
        <dbReference type="ARBA" id="ARBA00032524"/>
    </source>
</evidence>
<dbReference type="SUPFAM" id="SSF47789">
    <property type="entry name" value="C-terminal domain of RNA polymerase alpha subunit"/>
    <property type="match status" value="1"/>
</dbReference>
<dbReference type="HAMAP" id="MF_00059">
    <property type="entry name" value="RNApol_bact_RpoA"/>
    <property type="match status" value="1"/>
</dbReference>
<reference evidence="14" key="1">
    <citation type="journal article" date="2021" name="Nat. Microbiol.">
        <title>Cocultivation of an ultrasmall environmental parasitic bacterium with lytic ability against bacteria associated with wastewater foams.</title>
        <authorList>
            <person name="Batinovic S."/>
            <person name="Rose J.J.A."/>
            <person name="Ratcliffe J."/>
            <person name="Seviour R.J."/>
            <person name="Petrovski S."/>
        </authorList>
    </citation>
    <scope>NUCLEOTIDE SEQUENCE</scope>
    <source>
        <strain evidence="14">CON44</strain>
    </source>
</reference>
<organism evidence="14">
    <name type="scientific">Gordonia amarae</name>
    <dbReference type="NCBI Taxonomy" id="36821"/>
    <lineage>
        <taxon>Bacteria</taxon>
        <taxon>Bacillati</taxon>
        <taxon>Actinomycetota</taxon>
        <taxon>Actinomycetes</taxon>
        <taxon>Mycobacteriales</taxon>
        <taxon>Gordoniaceae</taxon>
        <taxon>Gordonia</taxon>
    </lineage>
</organism>
<keyword evidence="4 12" id="KW-0240">DNA-directed RNA polymerase</keyword>
<dbReference type="EC" id="2.7.7.6" evidence="2 12"/>
<dbReference type="RefSeq" id="WP_005187710.1">
    <property type="nucleotide sequence ID" value="NZ_CP045804.1"/>
</dbReference>
<evidence type="ECO:0000256" key="13">
    <source>
        <dbReference type="SAM" id="MobiDB-lite"/>
    </source>
</evidence>
<evidence type="ECO:0000256" key="4">
    <source>
        <dbReference type="ARBA" id="ARBA00022478"/>
    </source>
</evidence>
<dbReference type="InterPro" id="IPR011263">
    <property type="entry name" value="DNA-dir_RNA_pol_RpoA/D/Rpb3"/>
</dbReference>
<feature type="region of interest" description="Disordered" evidence="13">
    <location>
        <begin position="314"/>
        <end position="350"/>
    </location>
</feature>
<dbReference type="Gene3D" id="1.10.150.20">
    <property type="entry name" value="5' to 3' exonuclease, C-terminal subdomain"/>
    <property type="match status" value="1"/>
</dbReference>
<evidence type="ECO:0000256" key="7">
    <source>
        <dbReference type="ARBA" id="ARBA00023163"/>
    </source>
</evidence>
<dbReference type="Pfam" id="PF03118">
    <property type="entry name" value="RNA_pol_A_CTD"/>
    <property type="match status" value="1"/>
</dbReference>
<protein>
    <recommendedName>
        <fullName evidence="3 12">DNA-directed RNA polymerase subunit alpha</fullName>
        <shortName evidence="12">RNAP subunit alpha</shortName>
        <ecNumber evidence="2 12">2.7.7.6</ecNumber>
    </recommendedName>
    <alternativeName>
        <fullName evidence="9 12">RNA polymerase subunit alpha</fullName>
    </alternativeName>
    <alternativeName>
        <fullName evidence="8 12">Transcriptase subunit alpha</fullName>
    </alternativeName>
</protein>
<evidence type="ECO:0000256" key="2">
    <source>
        <dbReference type="ARBA" id="ARBA00012418"/>
    </source>
</evidence>
<sequence length="350" mass="37954">MLISQRPTLTEEIVADNRSKFFIEPLEPGFGYTLGNSLRRTLLSSIPGAAITSIRIDGVLHEFTTVPGVKEDVTDIILNLKGLVVSSEEDEPVTMYVRKQGPGTVTGADIVPPAGVTVHNPDLHIATLNDKGKLEIELVVERGRGYVPAVQNKASGAEIGRIPVDSIYSPVLKVTYKVEATRVEQRTDFDRLVLDVETKNSISARDALASAGKTLVELFGLARELNVEAEGIEIGPSPAEADHIQSFSLPIEELELTVRSYNCLKREGVHTVGELVARTESDLLDIRNFGQKSIDEVKVKLHALGLSLKDSPASFDPSQVAGYDPATGTWSDDATFSDDSGEDFAETEQL</sequence>
<dbReference type="FunFam" id="1.10.150.20:FF:000001">
    <property type="entry name" value="DNA-directed RNA polymerase subunit alpha"/>
    <property type="match status" value="1"/>
</dbReference>
<comment type="function">
    <text evidence="12">DNA-dependent RNA polymerase catalyzes the transcription of DNA into RNA using the four ribonucleoside triphosphates as substrates.</text>
</comment>
<dbReference type="InterPro" id="IPR011773">
    <property type="entry name" value="DNA-dir_RpoA"/>
</dbReference>
<dbReference type="AlphaFoldDB" id="A0A857KMV6"/>
<feature type="compositionally biased region" description="Acidic residues" evidence="13">
    <location>
        <begin position="335"/>
        <end position="350"/>
    </location>
</feature>
<evidence type="ECO:0000256" key="12">
    <source>
        <dbReference type="HAMAP-Rule" id="MF_00059"/>
    </source>
</evidence>
<name>A0A857KMV6_9ACTN</name>
<comment type="subunit">
    <text evidence="11 12">Homodimer. The RNAP catalytic core consists of 2 alpha, 1 beta, 1 beta' and 1 omega subunit. When a sigma factor is associated with the core the holoenzyme is formed, which can initiate transcription.</text>
</comment>
<dbReference type="EMBL" id="CP045810">
    <property type="protein sequence ID" value="QHN40726.1"/>
    <property type="molecule type" value="Genomic_DNA"/>
</dbReference>
<dbReference type="InterPro" id="IPR011262">
    <property type="entry name" value="DNA-dir_RNA_pol_insert"/>
</dbReference>
<dbReference type="Gene3D" id="2.170.120.12">
    <property type="entry name" value="DNA-directed RNA polymerase, insert domain"/>
    <property type="match status" value="1"/>
</dbReference>
<dbReference type="InterPro" id="IPR011260">
    <property type="entry name" value="RNAP_asu_C"/>
</dbReference>
<dbReference type="GO" id="GO:0000428">
    <property type="term" value="C:DNA-directed RNA polymerase complex"/>
    <property type="evidence" value="ECO:0007669"/>
    <property type="project" value="UniProtKB-KW"/>
</dbReference>
<dbReference type="Pfam" id="PF01000">
    <property type="entry name" value="RNA_pol_A_bac"/>
    <property type="match status" value="1"/>
</dbReference>
<dbReference type="InterPro" id="IPR036643">
    <property type="entry name" value="RNApol_insert_sf"/>
</dbReference>
<dbReference type="GO" id="GO:0003677">
    <property type="term" value="F:DNA binding"/>
    <property type="evidence" value="ECO:0007669"/>
    <property type="project" value="UniProtKB-UniRule"/>
</dbReference>
<dbReference type="Pfam" id="PF01193">
    <property type="entry name" value="RNA_pol_L"/>
    <property type="match status" value="1"/>
</dbReference>
<proteinExistence type="inferred from homology"/>
<evidence type="ECO:0000256" key="10">
    <source>
        <dbReference type="ARBA" id="ARBA00048552"/>
    </source>
</evidence>
<dbReference type="Gene3D" id="3.30.1360.10">
    <property type="entry name" value="RNA polymerase, RBP11-like subunit"/>
    <property type="match status" value="1"/>
</dbReference>
<dbReference type="SUPFAM" id="SSF56553">
    <property type="entry name" value="Insert subdomain of RNA polymerase alpha subunit"/>
    <property type="match status" value="1"/>
</dbReference>
<evidence type="ECO:0000256" key="6">
    <source>
        <dbReference type="ARBA" id="ARBA00022695"/>
    </source>
</evidence>
<evidence type="ECO:0000256" key="3">
    <source>
        <dbReference type="ARBA" id="ARBA00015972"/>
    </source>
</evidence>
<accession>A0A857KMV6</accession>
<comment type="catalytic activity">
    <reaction evidence="10 12">
        <text>RNA(n) + a ribonucleoside 5'-triphosphate = RNA(n+1) + diphosphate</text>
        <dbReference type="Rhea" id="RHEA:21248"/>
        <dbReference type="Rhea" id="RHEA-COMP:14527"/>
        <dbReference type="Rhea" id="RHEA-COMP:17342"/>
        <dbReference type="ChEBI" id="CHEBI:33019"/>
        <dbReference type="ChEBI" id="CHEBI:61557"/>
        <dbReference type="ChEBI" id="CHEBI:140395"/>
        <dbReference type="EC" id="2.7.7.6"/>
    </reaction>
</comment>
<dbReference type="NCBIfam" id="NF003513">
    <property type="entry name" value="PRK05182.1-2"/>
    <property type="match status" value="1"/>
</dbReference>
<dbReference type="GO" id="GO:0003899">
    <property type="term" value="F:DNA-directed RNA polymerase activity"/>
    <property type="evidence" value="ECO:0007669"/>
    <property type="project" value="UniProtKB-UniRule"/>
</dbReference>
<keyword evidence="7 12" id="KW-0804">Transcription</keyword>
<dbReference type="NCBIfam" id="TIGR02027">
    <property type="entry name" value="rpoA"/>
    <property type="match status" value="1"/>
</dbReference>
<keyword evidence="5 12" id="KW-0808">Transferase</keyword>
<dbReference type="FunFam" id="2.170.120.12:FF:000001">
    <property type="entry name" value="DNA-directed RNA polymerase subunit alpha"/>
    <property type="match status" value="1"/>
</dbReference>
<dbReference type="SMART" id="SM00662">
    <property type="entry name" value="RPOLD"/>
    <property type="match status" value="1"/>
</dbReference>
<evidence type="ECO:0000256" key="5">
    <source>
        <dbReference type="ARBA" id="ARBA00022679"/>
    </source>
</evidence>
<feature type="region of interest" description="Alpha C-terminal domain (alpha-CTD)" evidence="12">
    <location>
        <begin position="241"/>
        <end position="350"/>
    </location>
</feature>
<evidence type="ECO:0000256" key="1">
    <source>
        <dbReference type="ARBA" id="ARBA00007123"/>
    </source>
</evidence>
<feature type="region of interest" description="Alpha N-terminal domain (alpha-NTD)" evidence="12">
    <location>
        <begin position="1"/>
        <end position="228"/>
    </location>
</feature>
<evidence type="ECO:0000256" key="9">
    <source>
        <dbReference type="ARBA" id="ARBA00033070"/>
    </source>
</evidence>
<dbReference type="InterPro" id="IPR036603">
    <property type="entry name" value="RBP11-like"/>
</dbReference>
<dbReference type="GO" id="GO:0046983">
    <property type="term" value="F:protein dimerization activity"/>
    <property type="evidence" value="ECO:0007669"/>
    <property type="project" value="InterPro"/>
</dbReference>
<dbReference type="NCBIfam" id="NF003514">
    <property type="entry name" value="PRK05182.1-4"/>
    <property type="match status" value="1"/>
</dbReference>
<dbReference type="SUPFAM" id="SSF55257">
    <property type="entry name" value="RBP11-like subunits of RNA polymerase"/>
    <property type="match status" value="1"/>
</dbReference>
<dbReference type="GO" id="GO:0006351">
    <property type="term" value="P:DNA-templated transcription"/>
    <property type="evidence" value="ECO:0007669"/>
    <property type="project" value="UniProtKB-UniRule"/>
</dbReference>
<comment type="domain">
    <text evidence="12">The N-terminal domain is essential for RNAP assembly and basal transcription, whereas the C-terminal domain is involved in interaction with transcriptional regulators and with upstream promoter elements.</text>
</comment>
<keyword evidence="6 12" id="KW-0548">Nucleotidyltransferase</keyword>
<dbReference type="CDD" id="cd06928">
    <property type="entry name" value="RNAP_alpha_NTD"/>
    <property type="match status" value="1"/>
</dbReference>
<dbReference type="GO" id="GO:0005737">
    <property type="term" value="C:cytoplasm"/>
    <property type="evidence" value="ECO:0007669"/>
    <property type="project" value="UniProtKB-ARBA"/>
</dbReference>
<dbReference type="NCBIfam" id="NF003519">
    <property type="entry name" value="PRK05182.2-5"/>
    <property type="match status" value="1"/>
</dbReference>
<evidence type="ECO:0000313" key="14">
    <source>
        <dbReference type="EMBL" id="QHN40726.1"/>
    </source>
</evidence>
<comment type="similarity">
    <text evidence="1 12">Belongs to the RNA polymerase alpha chain family.</text>
</comment>
<evidence type="ECO:0000256" key="11">
    <source>
        <dbReference type="ARBA" id="ARBA00066029"/>
    </source>
</evidence>
<gene>
    <name evidence="12" type="primary">rpoA</name>
    <name evidence="14" type="ORF">GII30_17650</name>
</gene>